<dbReference type="InterPro" id="IPR058031">
    <property type="entry name" value="AAA_lid_NorR"/>
</dbReference>
<dbReference type="SUPFAM" id="SSF46689">
    <property type="entry name" value="Homeodomain-like"/>
    <property type="match status" value="1"/>
</dbReference>
<dbReference type="InterPro" id="IPR002197">
    <property type="entry name" value="HTH_Fis"/>
</dbReference>
<organism evidence="7 8">
    <name type="scientific">Alkaliphilus peptidifermentans DSM 18978</name>
    <dbReference type="NCBI Taxonomy" id="1120976"/>
    <lineage>
        <taxon>Bacteria</taxon>
        <taxon>Bacillati</taxon>
        <taxon>Bacillota</taxon>
        <taxon>Clostridia</taxon>
        <taxon>Peptostreptococcales</taxon>
        <taxon>Natronincolaceae</taxon>
        <taxon>Alkaliphilus</taxon>
    </lineage>
</organism>
<dbReference type="PROSITE" id="PS00676">
    <property type="entry name" value="SIGMA54_INTERACT_2"/>
    <property type="match status" value="1"/>
</dbReference>
<dbReference type="SUPFAM" id="SSF52540">
    <property type="entry name" value="P-loop containing nucleoside triphosphate hydrolases"/>
    <property type="match status" value="1"/>
</dbReference>
<dbReference type="PROSITE" id="PS00688">
    <property type="entry name" value="SIGMA54_INTERACT_3"/>
    <property type="match status" value="1"/>
</dbReference>
<dbReference type="Pfam" id="PF25601">
    <property type="entry name" value="AAA_lid_14"/>
    <property type="match status" value="1"/>
</dbReference>
<keyword evidence="5" id="KW-0804">Transcription</keyword>
<dbReference type="InterPro" id="IPR002078">
    <property type="entry name" value="Sigma_54_int"/>
</dbReference>
<dbReference type="InterPro" id="IPR025943">
    <property type="entry name" value="Sigma_54_int_dom_ATP-bd_2"/>
</dbReference>
<accession>A0A1G5B922</accession>
<evidence type="ECO:0000313" key="8">
    <source>
        <dbReference type="Proteomes" id="UP000198636"/>
    </source>
</evidence>
<evidence type="ECO:0000256" key="4">
    <source>
        <dbReference type="ARBA" id="ARBA00023125"/>
    </source>
</evidence>
<protein>
    <submittedName>
        <fullName evidence="7">Regulatory protein, Fis family</fullName>
    </submittedName>
</protein>
<dbReference type="PANTHER" id="PTHR32071">
    <property type="entry name" value="TRANSCRIPTIONAL REGULATORY PROTEIN"/>
    <property type="match status" value="1"/>
</dbReference>
<dbReference type="Gene3D" id="3.40.50.300">
    <property type="entry name" value="P-loop containing nucleotide triphosphate hydrolases"/>
    <property type="match status" value="1"/>
</dbReference>
<keyword evidence="4" id="KW-0238">DNA-binding</keyword>
<dbReference type="AlphaFoldDB" id="A0A1G5B922"/>
<reference evidence="7 8" key="1">
    <citation type="submission" date="2016-10" db="EMBL/GenBank/DDBJ databases">
        <authorList>
            <person name="de Groot N.N."/>
        </authorList>
    </citation>
    <scope>NUCLEOTIDE SEQUENCE [LARGE SCALE GENOMIC DNA]</scope>
    <source>
        <strain evidence="7 8">DSM 18978</strain>
    </source>
</reference>
<proteinExistence type="predicted"/>
<dbReference type="FunFam" id="3.40.50.300:FF:000006">
    <property type="entry name" value="DNA-binding transcriptional regulator NtrC"/>
    <property type="match status" value="1"/>
</dbReference>
<dbReference type="PRINTS" id="PR01590">
    <property type="entry name" value="HTHFIS"/>
</dbReference>
<dbReference type="Proteomes" id="UP000198636">
    <property type="component" value="Unassembled WGS sequence"/>
</dbReference>
<dbReference type="EMBL" id="FMUS01000002">
    <property type="protein sequence ID" value="SCX86653.1"/>
    <property type="molecule type" value="Genomic_DNA"/>
</dbReference>
<keyword evidence="3" id="KW-0805">Transcription regulation</keyword>
<feature type="domain" description="Sigma-54 factor interaction" evidence="6">
    <location>
        <begin position="11"/>
        <end position="241"/>
    </location>
</feature>
<dbReference type="SMART" id="SM00382">
    <property type="entry name" value="AAA"/>
    <property type="match status" value="1"/>
</dbReference>
<evidence type="ECO:0000259" key="6">
    <source>
        <dbReference type="PROSITE" id="PS50045"/>
    </source>
</evidence>
<keyword evidence="1" id="KW-0547">Nucleotide-binding</keyword>
<name>A0A1G5B922_9FIRM</name>
<dbReference type="Pfam" id="PF00158">
    <property type="entry name" value="Sigma54_activat"/>
    <property type="match status" value="1"/>
</dbReference>
<evidence type="ECO:0000256" key="3">
    <source>
        <dbReference type="ARBA" id="ARBA00023015"/>
    </source>
</evidence>
<dbReference type="InterPro" id="IPR009057">
    <property type="entry name" value="Homeodomain-like_sf"/>
</dbReference>
<dbReference type="Pfam" id="PF02954">
    <property type="entry name" value="HTH_8"/>
    <property type="match status" value="1"/>
</dbReference>
<keyword evidence="8" id="KW-1185">Reference proteome</keyword>
<evidence type="ECO:0000256" key="5">
    <source>
        <dbReference type="ARBA" id="ARBA00023163"/>
    </source>
</evidence>
<evidence type="ECO:0000256" key="1">
    <source>
        <dbReference type="ARBA" id="ARBA00022741"/>
    </source>
</evidence>
<evidence type="ECO:0000313" key="7">
    <source>
        <dbReference type="EMBL" id="SCX86653.1"/>
    </source>
</evidence>
<dbReference type="InterPro" id="IPR025662">
    <property type="entry name" value="Sigma_54_int_dom_ATP-bd_1"/>
</dbReference>
<dbReference type="PANTHER" id="PTHR32071:SF57">
    <property type="entry name" value="C4-DICARBOXYLATE TRANSPORT TRANSCRIPTIONAL REGULATORY PROTEIN DCTD"/>
    <property type="match status" value="1"/>
</dbReference>
<dbReference type="PROSITE" id="PS00675">
    <property type="entry name" value="SIGMA54_INTERACT_1"/>
    <property type="match status" value="1"/>
</dbReference>
<dbReference type="Gene3D" id="1.10.8.60">
    <property type="match status" value="1"/>
</dbReference>
<gene>
    <name evidence="7" type="ORF">SAMN03080606_00339</name>
</gene>
<dbReference type="GO" id="GO:0005524">
    <property type="term" value="F:ATP binding"/>
    <property type="evidence" value="ECO:0007669"/>
    <property type="project" value="UniProtKB-KW"/>
</dbReference>
<dbReference type="GO" id="GO:0043565">
    <property type="term" value="F:sequence-specific DNA binding"/>
    <property type="evidence" value="ECO:0007669"/>
    <property type="project" value="InterPro"/>
</dbReference>
<dbReference type="GO" id="GO:0006355">
    <property type="term" value="P:regulation of DNA-templated transcription"/>
    <property type="evidence" value="ECO:0007669"/>
    <property type="project" value="InterPro"/>
</dbReference>
<evidence type="ECO:0000256" key="2">
    <source>
        <dbReference type="ARBA" id="ARBA00022840"/>
    </source>
</evidence>
<sequence>MYEARYSFEDIITQNSIMMELKDIAKRVTKTNSTVLIQGESGTGKELFAHAFHKESLRRHGNFVTLNCAAIPKELLESEVFGYEEGAFTGAKRGGKIGKFELANGGTILLDEIGSMPINLQSKLLRVLESREFERVGGNKRIKLDVRIIASCNENLELSVQKGTFRRDLYYRLNVIKIDIPPLRERIDDIELLAQTMVSKLAIDLQLTPKTVSSEACDRLKSHNWPGNVRELRNVLERALYFATYNIILPEHLPEYINEKGTTPSSQPSLTLKDMVEKTEIDAIKRAIRDANGSKTIAAEMLDIHRTSLYKKIEKYKLTELMD</sequence>
<keyword evidence="2" id="KW-0067">ATP-binding</keyword>
<dbReference type="InterPro" id="IPR025944">
    <property type="entry name" value="Sigma_54_int_dom_CS"/>
</dbReference>
<dbReference type="InterPro" id="IPR003593">
    <property type="entry name" value="AAA+_ATPase"/>
</dbReference>
<dbReference type="STRING" id="1120976.SAMN03080606_00339"/>
<dbReference type="PROSITE" id="PS50045">
    <property type="entry name" value="SIGMA54_INTERACT_4"/>
    <property type="match status" value="1"/>
</dbReference>
<dbReference type="InterPro" id="IPR027417">
    <property type="entry name" value="P-loop_NTPase"/>
</dbReference>
<dbReference type="Gene3D" id="1.10.10.60">
    <property type="entry name" value="Homeodomain-like"/>
    <property type="match status" value="1"/>
</dbReference>
<dbReference type="CDD" id="cd00009">
    <property type="entry name" value="AAA"/>
    <property type="match status" value="1"/>
</dbReference>